<dbReference type="GO" id="GO:0000160">
    <property type="term" value="P:phosphorelay signal transduction system"/>
    <property type="evidence" value="ECO:0007669"/>
    <property type="project" value="InterPro"/>
</dbReference>
<dbReference type="OrthoDB" id="27092at2"/>
<keyword evidence="1 2" id="KW-0238">DNA-binding</keyword>
<evidence type="ECO:0000313" key="7">
    <source>
        <dbReference type="Proteomes" id="UP000245639"/>
    </source>
</evidence>
<dbReference type="PRINTS" id="PR00038">
    <property type="entry name" value="HTHLUXR"/>
</dbReference>
<accession>A0A2U1EBH7</accession>
<dbReference type="PROSITE" id="PS51755">
    <property type="entry name" value="OMPR_PHOB"/>
    <property type="match status" value="1"/>
</dbReference>
<dbReference type="InterPro" id="IPR001867">
    <property type="entry name" value="OmpR/PhoB-type_DNA-bd"/>
</dbReference>
<dbReference type="Proteomes" id="UP000245639">
    <property type="component" value="Unassembled WGS sequence"/>
</dbReference>
<feature type="domain" description="HTH luxR-type" evidence="4">
    <location>
        <begin position="417"/>
        <end position="482"/>
    </location>
</feature>
<dbReference type="InterPro" id="IPR016032">
    <property type="entry name" value="Sig_transdc_resp-reg_C-effctor"/>
</dbReference>
<dbReference type="Pfam" id="PF00486">
    <property type="entry name" value="Trans_reg_C"/>
    <property type="match status" value="1"/>
</dbReference>
<dbReference type="InterPro" id="IPR000073">
    <property type="entry name" value="AB_hydrolase_1"/>
</dbReference>
<evidence type="ECO:0000256" key="1">
    <source>
        <dbReference type="ARBA" id="ARBA00023125"/>
    </source>
</evidence>
<dbReference type="PANTHER" id="PTHR43433">
    <property type="entry name" value="HYDROLASE, ALPHA/BETA FOLD FAMILY PROTEIN"/>
    <property type="match status" value="1"/>
</dbReference>
<evidence type="ECO:0000313" key="6">
    <source>
        <dbReference type="EMBL" id="PVY97308.1"/>
    </source>
</evidence>
<organism evidence="6 7">
    <name type="scientific">Actinomycetospora cinnamomea</name>
    <dbReference type="NCBI Taxonomy" id="663609"/>
    <lineage>
        <taxon>Bacteria</taxon>
        <taxon>Bacillati</taxon>
        <taxon>Actinomycetota</taxon>
        <taxon>Actinomycetes</taxon>
        <taxon>Pseudonocardiales</taxon>
        <taxon>Pseudonocardiaceae</taxon>
        <taxon>Actinomycetospora</taxon>
    </lineage>
</organism>
<evidence type="ECO:0000256" key="2">
    <source>
        <dbReference type="PROSITE-ProRule" id="PRU01091"/>
    </source>
</evidence>
<keyword evidence="7" id="KW-1185">Reference proteome</keyword>
<name>A0A2U1EBH7_9PSEU</name>
<reference evidence="6 7" key="1">
    <citation type="submission" date="2018-04" db="EMBL/GenBank/DDBJ databases">
        <title>Genomic Encyclopedia of Type Strains, Phase IV (KMG-IV): sequencing the most valuable type-strain genomes for metagenomic binning, comparative biology and taxonomic classification.</title>
        <authorList>
            <person name="Goeker M."/>
        </authorList>
    </citation>
    <scope>NUCLEOTIDE SEQUENCE [LARGE SCALE GENOMIC DNA]</scope>
    <source>
        <strain evidence="6 7">DSM 45771</strain>
    </source>
</reference>
<dbReference type="GO" id="GO:0003824">
    <property type="term" value="F:catalytic activity"/>
    <property type="evidence" value="ECO:0007669"/>
    <property type="project" value="UniProtKB-ARBA"/>
</dbReference>
<dbReference type="Pfam" id="PF00196">
    <property type="entry name" value="GerE"/>
    <property type="match status" value="1"/>
</dbReference>
<dbReference type="InterPro" id="IPR029058">
    <property type="entry name" value="AB_hydrolase_fold"/>
</dbReference>
<evidence type="ECO:0000256" key="3">
    <source>
        <dbReference type="SAM" id="MobiDB-lite"/>
    </source>
</evidence>
<dbReference type="SUPFAM" id="SSF53474">
    <property type="entry name" value="alpha/beta-Hydrolases"/>
    <property type="match status" value="1"/>
</dbReference>
<dbReference type="SMART" id="SM00862">
    <property type="entry name" value="Trans_reg_C"/>
    <property type="match status" value="1"/>
</dbReference>
<dbReference type="EMBL" id="QEKW01000025">
    <property type="protein sequence ID" value="PVY97308.1"/>
    <property type="molecule type" value="Genomic_DNA"/>
</dbReference>
<dbReference type="PANTHER" id="PTHR43433:SF8">
    <property type="entry name" value="BIFUNCTIONAL LIPASE_ADENYLATE CYCLASE LIPJ"/>
    <property type="match status" value="1"/>
</dbReference>
<evidence type="ECO:0000259" key="4">
    <source>
        <dbReference type="PROSITE" id="PS50043"/>
    </source>
</evidence>
<dbReference type="InterPro" id="IPR036388">
    <property type="entry name" value="WH-like_DNA-bd_sf"/>
</dbReference>
<dbReference type="SMART" id="SM00421">
    <property type="entry name" value="HTH_LUXR"/>
    <property type="match status" value="1"/>
</dbReference>
<dbReference type="GO" id="GO:0003677">
    <property type="term" value="F:DNA binding"/>
    <property type="evidence" value="ECO:0007669"/>
    <property type="project" value="UniProtKB-UniRule"/>
</dbReference>
<dbReference type="GO" id="GO:0006355">
    <property type="term" value="P:regulation of DNA-templated transcription"/>
    <property type="evidence" value="ECO:0007669"/>
    <property type="project" value="InterPro"/>
</dbReference>
<dbReference type="Gene3D" id="1.10.10.10">
    <property type="entry name" value="Winged helix-like DNA-binding domain superfamily/Winged helix DNA-binding domain"/>
    <property type="match status" value="2"/>
</dbReference>
<dbReference type="PROSITE" id="PS50043">
    <property type="entry name" value="HTH_LUXR_2"/>
    <property type="match status" value="1"/>
</dbReference>
<evidence type="ECO:0000259" key="5">
    <source>
        <dbReference type="PROSITE" id="PS51755"/>
    </source>
</evidence>
<proteinExistence type="predicted"/>
<dbReference type="AlphaFoldDB" id="A0A2U1EBH7"/>
<feature type="DNA-binding region" description="OmpR/PhoB-type" evidence="2">
    <location>
        <begin position="1"/>
        <end position="98"/>
    </location>
</feature>
<feature type="domain" description="OmpR/PhoB-type" evidence="5">
    <location>
        <begin position="1"/>
        <end position="98"/>
    </location>
</feature>
<sequence>MRYVFGEHTVDTARAEIRGPHGPVHVEPQVLDVIAVLLEHRDRVVGRAELLDTVWGDRFVSESALSSRIKSARRAVGDDGTRQAVIRTVHGRGYRWVAPVALRDGATEEEPAATVVEPAHDDGEDADGDLEQTIRFARGHGTSLAYTSVGQGPPLVIGGWWMSQLELNWAIPAFRAFLTALARRHTVVSYDRPGRGLSGGALALDLDFEVDTLARVVDAVGGGSVSVFGSSSAGPVAAAYAARHPDRVDRLVLYGTYADGAAVAPPAVRRQLVDLVAAHWGFGSRVLTDLFLPDGTAEERDAFVAFQRASGPAGFAAEALAATYSYDVRDELARIAAPTLVVHRRRDRAIAPRLGREIAAAVPDARFVALEGSEHFPWRGDAAAVTRAVLAFLDEPRHAVPRGPEATEATEAANPTDPNGLGLLTERERAVLQLVARGRSDREIARALGLSPHTVHRHVANIRTKLDLPSRAAAAAHAARSGLITT</sequence>
<dbReference type="InterPro" id="IPR000792">
    <property type="entry name" value="Tscrpt_reg_LuxR_C"/>
</dbReference>
<dbReference type="InterPro" id="IPR050471">
    <property type="entry name" value="AB_hydrolase"/>
</dbReference>
<dbReference type="SUPFAM" id="SSF46894">
    <property type="entry name" value="C-terminal effector domain of the bipartite response regulators"/>
    <property type="match status" value="2"/>
</dbReference>
<gene>
    <name evidence="6" type="ORF">C8D89_12550</name>
</gene>
<dbReference type="PRINTS" id="PR00111">
    <property type="entry name" value="ABHYDROLASE"/>
</dbReference>
<dbReference type="Pfam" id="PF00561">
    <property type="entry name" value="Abhydrolase_1"/>
    <property type="match status" value="1"/>
</dbReference>
<dbReference type="Gene3D" id="3.40.50.1820">
    <property type="entry name" value="alpha/beta hydrolase"/>
    <property type="match status" value="1"/>
</dbReference>
<protein>
    <submittedName>
        <fullName evidence="6">DNA-binding winged helix-turn-helix (WHTH) protein</fullName>
    </submittedName>
</protein>
<feature type="region of interest" description="Disordered" evidence="3">
    <location>
        <begin position="401"/>
        <end position="422"/>
    </location>
</feature>
<dbReference type="CDD" id="cd06170">
    <property type="entry name" value="LuxR_C_like"/>
    <property type="match status" value="1"/>
</dbReference>
<comment type="caution">
    <text evidence="6">The sequence shown here is derived from an EMBL/GenBank/DDBJ whole genome shotgun (WGS) entry which is preliminary data.</text>
</comment>
<dbReference type="RefSeq" id="WP_116711146.1">
    <property type="nucleotide sequence ID" value="NZ_QEKW01000025.1"/>
</dbReference>
<dbReference type="CDD" id="cd00383">
    <property type="entry name" value="trans_reg_C"/>
    <property type="match status" value="1"/>
</dbReference>